<organism evidence="4">
    <name type="scientific">Naegleria gruberi</name>
    <name type="common">Amoeba</name>
    <dbReference type="NCBI Taxonomy" id="5762"/>
    <lineage>
        <taxon>Eukaryota</taxon>
        <taxon>Discoba</taxon>
        <taxon>Heterolobosea</taxon>
        <taxon>Tetramitia</taxon>
        <taxon>Eutetramitia</taxon>
        <taxon>Vahlkampfiidae</taxon>
        <taxon>Naegleria</taxon>
    </lineage>
</organism>
<dbReference type="SUPFAM" id="SSF81383">
    <property type="entry name" value="F-box domain"/>
    <property type="match status" value="1"/>
</dbReference>
<keyword evidence="1" id="KW-0547">Nucleotide-binding</keyword>
<dbReference type="PROSITE" id="PS51421">
    <property type="entry name" value="RAS"/>
    <property type="match status" value="1"/>
</dbReference>
<proteinExistence type="predicted"/>
<keyword evidence="4" id="KW-1185">Reference proteome</keyword>
<dbReference type="InParanoid" id="D2VP98"/>
<dbReference type="InterPro" id="IPR001806">
    <property type="entry name" value="Small_GTPase"/>
</dbReference>
<evidence type="ECO:0000256" key="2">
    <source>
        <dbReference type="SAM" id="MobiDB-lite"/>
    </source>
</evidence>
<dbReference type="Proteomes" id="UP000006671">
    <property type="component" value="Unassembled WGS sequence"/>
</dbReference>
<feature type="region of interest" description="Disordered" evidence="2">
    <location>
        <begin position="299"/>
        <end position="327"/>
    </location>
</feature>
<name>D2VP98_NAEGR</name>
<dbReference type="KEGG" id="ngr:NAEGRDRAFT_80727"/>
<dbReference type="OrthoDB" id="10258197at2759"/>
<evidence type="ECO:0000313" key="3">
    <source>
        <dbReference type="EMBL" id="EFC41393.1"/>
    </source>
</evidence>
<dbReference type="PROSITE" id="PS51419">
    <property type="entry name" value="RAB"/>
    <property type="match status" value="1"/>
</dbReference>
<feature type="compositionally biased region" description="Polar residues" evidence="2">
    <location>
        <begin position="552"/>
        <end position="571"/>
    </location>
</feature>
<dbReference type="InterPro" id="IPR036047">
    <property type="entry name" value="F-box-like_dom_sf"/>
</dbReference>
<dbReference type="PANTHER" id="PTHR47978">
    <property type="match status" value="1"/>
</dbReference>
<dbReference type="EMBL" id="GG738886">
    <property type="protein sequence ID" value="EFC41393.1"/>
    <property type="molecule type" value="Genomic_DNA"/>
</dbReference>
<gene>
    <name evidence="3" type="ORF">NAEGRDRAFT_80727</name>
</gene>
<dbReference type="eggNOG" id="KOG0092">
    <property type="taxonomic scope" value="Eukaryota"/>
</dbReference>
<dbReference type="SMART" id="SM00174">
    <property type="entry name" value="RHO"/>
    <property type="match status" value="1"/>
</dbReference>
<dbReference type="InterPro" id="IPR027417">
    <property type="entry name" value="P-loop_NTPase"/>
</dbReference>
<dbReference type="GeneID" id="8850684"/>
<protein>
    <submittedName>
        <fullName evidence="3">Ras GTPase</fullName>
    </submittedName>
</protein>
<feature type="compositionally biased region" description="Polar residues" evidence="2">
    <location>
        <begin position="462"/>
        <end position="481"/>
    </location>
</feature>
<dbReference type="GO" id="GO:0003924">
    <property type="term" value="F:GTPase activity"/>
    <property type="evidence" value="ECO:0007669"/>
    <property type="project" value="InterPro"/>
</dbReference>
<dbReference type="GO" id="GO:0005525">
    <property type="term" value="F:GTP binding"/>
    <property type="evidence" value="ECO:0007669"/>
    <property type="project" value="InterPro"/>
</dbReference>
<dbReference type="PRINTS" id="PR00449">
    <property type="entry name" value="RASTRNSFRMNG"/>
</dbReference>
<evidence type="ECO:0000313" key="4">
    <source>
        <dbReference type="Proteomes" id="UP000006671"/>
    </source>
</evidence>
<dbReference type="OMA" id="INKWLPM"/>
<dbReference type="CDD" id="cd00154">
    <property type="entry name" value="Rab"/>
    <property type="match status" value="1"/>
</dbReference>
<dbReference type="AlphaFoldDB" id="D2VP98"/>
<dbReference type="STRING" id="5762.D2VP98"/>
<evidence type="ECO:0000256" key="1">
    <source>
        <dbReference type="ARBA" id="ARBA00022741"/>
    </source>
</evidence>
<feature type="compositionally biased region" description="Basic and acidic residues" evidence="2">
    <location>
        <begin position="572"/>
        <end position="581"/>
    </location>
</feature>
<dbReference type="RefSeq" id="XP_002674137.1">
    <property type="nucleotide sequence ID" value="XM_002674091.1"/>
</dbReference>
<accession>D2VP98</accession>
<reference evidence="3 4" key="1">
    <citation type="journal article" date="2010" name="Cell">
        <title>The genome of Naegleria gruberi illuminates early eukaryotic versatility.</title>
        <authorList>
            <person name="Fritz-Laylin L.K."/>
            <person name="Prochnik S.E."/>
            <person name="Ginger M.L."/>
            <person name="Dacks J.B."/>
            <person name="Carpenter M.L."/>
            <person name="Field M.C."/>
            <person name="Kuo A."/>
            <person name="Paredez A."/>
            <person name="Chapman J."/>
            <person name="Pham J."/>
            <person name="Shu S."/>
            <person name="Neupane R."/>
            <person name="Cipriano M."/>
            <person name="Mancuso J."/>
            <person name="Tu H."/>
            <person name="Salamov A."/>
            <person name="Lindquist E."/>
            <person name="Shapiro H."/>
            <person name="Lucas S."/>
            <person name="Grigoriev I.V."/>
            <person name="Cande W.Z."/>
            <person name="Fulton C."/>
            <person name="Rokhsar D.S."/>
            <person name="Dawson S.C."/>
        </authorList>
    </citation>
    <scope>NUCLEOTIDE SEQUENCE [LARGE SCALE GENOMIC DNA]</scope>
    <source>
        <strain evidence="3 4">NEG-M</strain>
    </source>
</reference>
<dbReference type="Pfam" id="PF00071">
    <property type="entry name" value="Ras"/>
    <property type="match status" value="1"/>
</dbReference>
<feature type="region of interest" description="Disordered" evidence="2">
    <location>
        <begin position="462"/>
        <end position="488"/>
    </location>
</feature>
<sequence>MLFLDTKTILKQCYTISKEWNQALEDSNLWQLLLERELKLQFLPHQFTPSSPSVATFSSSPSLLNKSSPTSLNSSPTVAAVPSLKKYEWKELYFLLTRYSRWRWRRGIERNYDVEKDMKQILLSEQQDTNEEKVDETLDESNIPLYNNPCYFSPLIHNYQFKVMILGDKKVGKSSVMFRLLTRQSPKKEYIKKLISTEGMSQFSSLIQHTYEPNNSIQLQIYDSNIVDIGTYVKVCRMYGTFTHCVIIVFNVRSKRSYFNSINKWLPMIRKRNPNLPIFLVANKCDNFQKYHGSTRFGHNSTLSSSSTDSGKENNGSNDSKRDVSREEAIEMAKEKNIIYREVSAATGEGIDELCTDVINTIFAKVVQVTPKGILDEAHETCESLAEDYNVAFKQRIIEVPKFVPTVQDRDYFEKFTESEISNESEHDEYEEDIGEEDKHHYDMNHYELEEESGTHIHGHTINQKENNQSMDDESTTSSINESEDDEKMKQLVEKSFAEADQETPYFRINVNQSQDKRQSKYYANSKALTAGLTEDNLKEISQMMANNNVSIEGHTTNPSPRHTISNTVATTDHDGVKQGEENQLDDANKKCFIQ</sequence>
<dbReference type="SMART" id="SM00173">
    <property type="entry name" value="RAS"/>
    <property type="match status" value="1"/>
</dbReference>
<dbReference type="PROSITE" id="PS51420">
    <property type="entry name" value="RHO"/>
    <property type="match status" value="1"/>
</dbReference>
<feature type="region of interest" description="Disordered" evidence="2">
    <location>
        <begin position="552"/>
        <end position="589"/>
    </location>
</feature>
<dbReference type="VEuPathDB" id="AmoebaDB:NAEGRDRAFT_80727"/>
<dbReference type="Gene3D" id="3.40.50.300">
    <property type="entry name" value="P-loop containing nucleotide triphosphate hydrolases"/>
    <property type="match status" value="1"/>
</dbReference>
<dbReference type="SUPFAM" id="SSF52540">
    <property type="entry name" value="P-loop containing nucleoside triphosphate hydrolases"/>
    <property type="match status" value="1"/>
</dbReference>
<dbReference type="SMART" id="SM00175">
    <property type="entry name" value="RAB"/>
    <property type="match status" value="1"/>
</dbReference>